<dbReference type="Proteomes" id="UP000838756">
    <property type="component" value="Unassembled WGS sequence"/>
</dbReference>
<reference evidence="4" key="1">
    <citation type="submission" date="2022-03" db="EMBL/GenBank/DDBJ databases">
        <authorList>
            <person name="Lindestad O."/>
        </authorList>
    </citation>
    <scope>NUCLEOTIDE SEQUENCE</scope>
</reference>
<evidence type="ECO:0000256" key="1">
    <source>
        <dbReference type="ARBA" id="ARBA00023157"/>
    </source>
</evidence>
<dbReference type="PROSITE" id="PS50240">
    <property type="entry name" value="TRYPSIN_DOM"/>
    <property type="match status" value="1"/>
</dbReference>
<evidence type="ECO:0000256" key="2">
    <source>
        <dbReference type="SAM" id="SignalP"/>
    </source>
</evidence>
<name>A0A8S4SPZ8_9NEOP</name>
<dbReference type="Pfam" id="PF00089">
    <property type="entry name" value="Trypsin"/>
    <property type="match status" value="1"/>
</dbReference>
<dbReference type="InterPro" id="IPR043504">
    <property type="entry name" value="Peptidase_S1_PA_chymotrypsin"/>
</dbReference>
<dbReference type="InterPro" id="IPR001254">
    <property type="entry name" value="Trypsin_dom"/>
</dbReference>
<feature type="signal peptide" evidence="2">
    <location>
        <begin position="1"/>
        <end position="19"/>
    </location>
</feature>
<sequence>MGPKSIIFLCLAGLAICNGADVEAEVSSNRILDGQFASQGQFPYAVSIQLLGGQNQTHDIRGHKCGGVLITLEHVVTVASCLFVEVNNVLEPLSGSELRVFAGSVLLTNDTSADHVRAVSNITIHPQYTGAPAFVNDISVLRLSSPFLATVVSPATLPSSNQNLPDFTTCTVAGWGGNDMNSMGSVQLRFANKYIYNQNLCMTIYNPIAMQRNILPSMVCAVSWDLLSSNCLSQIVKRIRPQSEDAN</sequence>
<feature type="chain" id="PRO_5035912736" evidence="2">
    <location>
        <begin position="20"/>
        <end position="247"/>
    </location>
</feature>
<dbReference type="EMBL" id="CAKXAJ010026463">
    <property type="protein sequence ID" value="CAH2268722.1"/>
    <property type="molecule type" value="Genomic_DNA"/>
</dbReference>
<dbReference type="InterPro" id="IPR009003">
    <property type="entry name" value="Peptidase_S1_PA"/>
</dbReference>
<dbReference type="GO" id="GO:0004252">
    <property type="term" value="F:serine-type endopeptidase activity"/>
    <property type="evidence" value="ECO:0007669"/>
    <property type="project" value="InterPro"/>
</dbReference>
<gene>
    <name evidence="4" type="primary">jg24613</name>
    <name evidence="4" type="ORF">PAEG_LOCUS27052</name>
</gene>
<feature type="domain" description="Peptidase S1" evidence="3">
    <location>
        <begin position="31"/>
        <end position="231"/>
    </location>
</feature>
<dbReference type="CDD" id="cd00190">
    <property type="entry name" value="Tryp_SPc"/>
    <property type="match status" value="1"/>
</dbReference>
<organism evidence="4 5">
    <name type="scientific">Pararge aegeria aegeria</name>
    <dbReference type="NCBI Taxonomy" id="348720"/>
    <lineage>
        <taxon>Eukaryota</taxon>
        <taxon>Metazoa</taxon>
        <taxon>Ecdysozoa</taxon>
        <taxon>Arthropoda</taxon>
        <taxon>Hexapoda</taxon>
        <taxon>Insecta</taxon>
        <taxon>Pterygota</taxon>
        <taxon>Neoptera</taxon>
        <taxon>Endopterygota</taxon>
        <taxon>Lepidoptera</taxon>
        <taxon>Glossata</taxon>
        <taxon>Ditrysia</taxon>
        <taxon>Papilionoidea</taxon>
        <taxon>Nymphalidae</taxon>
        <taxon>Satyrinae</taxon>
        <taxon>Satyrini</taxon>
        <taxon>Parargina</taxon>
        <taxon>Pararge</taxon>
    </lineage>
</organism>
<dbReference type="Gene3D" id="2.40.10.10">
    <property type="entry name" value="Trypsin-like serine proteases"/>
    <property type="match status" value="1"/>
</dbReference>
<evidence type="ECO:0000259" key="3">
    <source>
        <dbReference type="PROSITE" id="PS50240"/>
    </source>
</evidence>
<keyword evidence="2" id="KW-0732">Signal</keyword>
<evidence type="ECO:0000313" key="5">
    <source>
        <dbReference type="Proteomes" id="UP000838756"/>
    </source>
</evidence>
<dbReference type="SMART" id="SM00020">
    <property type="entry name" value="Tryp_SPc"/>
    <property type="match status" value="1"/>
</dbReference>
<comment type="caution">
    <text evidence="4">The sequence shown here is derived from an EMBL/GenBank/DDBJ whole genome shotgun (WGS) entry which is preliminary data.</text>
</comment>
<dbReference type="PANTHER" id="PTHR24252:SF7">
    <property type="entry name" value="HYALIN"/>
    <property type="match status" value="1"/>
</dbReference>
<dbReference type="OrthoDB" id="8189841at2759"/>
<evidence type="ECO:0000313" key="4">
    <source>
        <dbReference type="EMBL" id="CAH2268722.1"/>
    </source>
</evidence>
<dbReference type="PANTHER" id="PTHR24252">
    <property type="entry name" value="ACROSIN-RELATED"/>
    <property type="match status" value="1"/>
</dbReference>
<protein>
    <submittedName>
        <fullName evidence="4">Jg24613 protein</fullName>
    </submittedName>
</protein>
<keyword evidence="1" id="KW-1015">Disulfide bond</keyword>
<dbReference type="AlphaFoldDB" id="A0A8S4SPZ8"/>
<dbReference type="SUPFAM" id="SSF50494">
    <property type="entry name" value="Trypsin-like serine proteases"/>
    <property type="match status" value="1"/>
</dbReference>
<accession>A0A8S4SPZ8</accession>
<proteinExistence type="predicted"/>
<keyword evidence="5" id="KW-1185">Reference proteome</keyword>
<dbReference type="GO" id="GO:0006508">
    <property type="term" value="P:proteolysis"/>
    <property type="evidence" value="ECO:0007669"/>
    <property type="project" value="InterPro"/>
</dbReference>